<evidence type="ECO:0000313" key="2">
    <source>
        <dbReference type="Proteomes" id="UP000199438"/>
    </source>
</evidence>
<dbReference type="RefSeq" id="WP_092541851.1">
    <property type="nucleotide sequence ID" value="NZ_FOKV01000003.1"/>
</dbReference>
<dbReference type="AlphaFoldDB" id="A0A1I1HXT6"/>
<proteinExistence type="predicted"/>
<gene>
    <name evidence="1" type="ORF">SAMN04487907_103156</name>
</gene>
<sequence>MNSENKHRVVFYLSSEDKEYLNNQCEILQVKVSFFVRNCVLEKLGKPVLDIQKKDIDVKKYSSQMIRIGVNLNQISKKLNSGAKFIIADQKKVLDDIEGLKNHILEIKSQL</sequence>
<dbReference type="InterPro" id="IPR053842">
    <property type="entry name" value="NikA-like"/>
</dbReference>
<keyword evidence="2" id="KW-1185">Reference proteome</keyword>
<reference evidence="2" key="1">
    <citation type="submission" date="2016-10" db="EMBL/GenBank/DDBJ databases">
        <authorList>
            <person name="Varghese N."/>
            <person name="Submissions S."/>
        </authorList>
    </citation>
    <scope>NUCLEOTIDE SEQUENCE [LARGE SCALE GENOMIC DNA]</scope>
    <source>
        <strain evidence="2">DSM 24499</strain>
    </source>
</reference>
<dbReference type="EMBL" id="FOKV01000003">
    <property type="protein sequence ID" value="SFC26788.1"/>
    <property type="molecule type" value="Genomic_DNA"/>
</dbReference>
<accession>A0A1I1HXT6</accession>
<evidence type="ECO:0000313" key="1">
    <source>
        <dbReference type="EMBL" id="SFC26788.1"/>
    </source>
</evidence>
<organism evidence="1 2">
    <name type="scientific">Zunongwangia mangrovi</name>
    <dbReference type="NCBI Taxonomy" id="1334022"/>
    <lineage>
        <taxon>Bacteria</taxon>
        <taxon>Pseudomonadati</taxon>
        <taxon>Bacteroidota</taxon>
        <taxon>Flavobacteriia</taxon>
        <taxon>Flavobacteriales</taxon>
        <taxon>Flavobacteriaceae</taxon>
        <taxon>Zunongwangia</taxon>
    </lineage>
</organism>
<protein>
    <submittedName>
        <fullName evidence="1">Mobilisation protein (MobC)</fullName>
    </submittedName>
</protein>
<name>A0A1I1HXT6_9FLAO</name>
<dbReference type="STRING" id="1334022.SAMN04487907_103156"/>
<dbReference type="Proteomes" id="UP000199438">
    <property type="component" value="Unassembled WGS sequence"/>
</dbReference>
<dbReference type="Pfam" id="PF21983">
    <property type="entry name" value="NikA-like"/>
    <property type="match status" value="1"/>
</dbReference>
<dbReference type="OrthoDB" id="681025at2"/>